<accession>A0A1G6HXV4</accession>
<dbReference type="AlphaFoldDB" id="A0A1G6HXV4"/>
<dbReference type="OrthoDB" id="5523793at2"/>
<reference evidence="2" key="1">
    <citation type="submission" date="2016-09" db="EMBL/GenBank/DDBJ databases">
        <authorList>
            <person name="Varghese N."/>
            <person name="Submissions S."/>
        </authorList>
    </citation>
    <scope>NUCLEOTIDE SEQUENCE [LARGE SCALE GENOMIC DNA]</scope>
    <source>
        <strain evidence="2">ANC 4422</strain>
    </source>
</reference>
<proteinExistence type="predicted"/>
<dbReference type="STRING" id="1219383.SAMN05421733_10768"/>
<protein>
    <submittedName>
        <fullName evidence="1">Uncharacterized protein</fullName>
    </submittedName>
</protein>
<evidence type="ECO:0000313" key="2">
    <source>
        <dbReference type="Proteomes" id="UP000242501"/>
    </source>
</evidence>
<evidence type="ECO:0000313" key="1">
    <source>
        <dbReference type="EMBL" id="SDB98316.1"/>
    </source>
</evidence>
<sequence length="251" mass="28594">MWKKARIAILLAILLYVVVDAWRDQNQNWTRPIAVLLHPINADGTAETQAYIQQLQQYQFGEISSYLRQSAQQYGQNTHFLMLLGRPLQVLPPTVPTQGGIWQSIWWSLKFRYYAWQQQSSVDPTATVVLYLNYYSPKTRQRLVHSTALERGRIGSVNLFSDPQQNAQNEVVIAHELLHAFGATDKYDLSTGQPIYPNGYADLQQQPLLPQHMAELMAGYIPITPQQSKMPQNLEQTKVGAVTAKEIGWAK</sequence>
<dbReference type="Proteomes" id="UP000242501">
    <property type="component" value="Unassembled WGS sequence"/>
</dbReference>
<gene>
    <name evidence="1" type="ORF">SAMN05421733_10768</name>
</gene>
<keyword evidence="2" id="KW-1185">Reference proteome</keyword>
<name>A0A1G6HXV4_9GAMM</name>
<dbReference type="RefSeq" id="WP_092748518.1">
    <property type="nucleotide sequence ID" value="NZ_FMYL01000007.1"/>
</dbReference>
<organism evidence="1 2">
    <name type="scientific">Acinetobacter boissieri</name>
    <dbReference type="NCBI Taxonomy" id="1219383"/>
    <lineage>
        <taxon>Bacteria</taxon>
        <taxon>Pseudomonadati</taxon>
        <taxon>Pseudomonadota</taxon>
        <taxon>Gammaproteobacteria</taxon>
        <taxon>Moraxellales</taxon>
        <taxon>Moraxellaceae</taxon>
        <taxon>Acinetobacter</taxon>
    </lineage>
</organism>
<dbReference type="EMBL" id="FMYL01000007">
    <property type="protein sequence ID" value="SDB98316.1"/>
    <property type="molecule type" value="Genomic_DNA"/>
</dbReference>